<reference evidence="4" key="2">
    <citation type="submission" date="2020-11" db="EMBL/GenBank/DDBJ databases">
        <authorList>
            <person name="McCartney M.A."/>
            <person name="Auch B."/>
            <person name="Kono T."/>
            <person name="Mallez S."/>
            <person name="Becker A."/>
            <person name="Gohl D.M."/>
            <person name="Silverstein K.A.T."/>
            <person name="Koren S."/>
            <person name="Bechman K.B."/>
            <person name="Herman A."/>
            <person name="Abrahante J.E."/>
            <person name="Garbe J."/>
        </authorList>
    </citation>
    <scope>NUCLEOTIDE SEQUENCE</scope>
    <source>
        <strain evidence="4">Duluth1</strain>
        <tissue evidence="4">Whole animal</tissue>
    </source>
</reference>
<evidence type="ECO:0000313" key="4">
    <source>
        <dbReference type="EMBL" id="KAH3871837.1"/>
    </source>
</evidence>
<feature type="compositionally biased region" description="Basic and acidic residues" evidence="1">
    <location>
        <begin position="319"/>
        <end position="335"/>
    </location>
</feature>
<dbReference type="Proteomes" id="UP000828390">
    <property type="component" value="Unassembled WGS sequence"/>
</dbReference>
<evidence type="ECO:0000256" key="1">
    <source>
        <dbReference type="SAM" id="MobiDB-lite"/>
    </source>
</evidence>
<feature type="domain" description="THUMP" evidence="3">
    <location>
        <begin position="179"/>
        <end position="263"/>
    </location>
</feature>
<evidence type="ECO:0000259" key="3">
    <source>
        <dbReference type="Pfam" id="PF02926"/>
    </source>
</evidence>
<accession>A0A9D4M6K6</accession>
<dbReference type="GO" id="GO:0003723">
    <property type="term" value="F:RNA binding"/>
    <property type="evidence" value="ECO:0007669"/>
    <property type="project" value="InterPro"/>
</dbReference>
<dbReference type="CDD" id="cd11717">
    <property type="entry name" value="THUMP_THUMPD1_like"/>
    <property type="match status" value="1"/>
</dbReference>
<evidence type="ECO:0000313" key="5">
    <source>
        <dbReference type="Proteomes" id="UP000828390"/>
    </source>
</evidence>
<dbReference type="InterPro" id="IPR004114">
    <property type="entry name" value="THUMP_dom"/>
</dbReference>
<feature type="compositionally biased region" description="Basic and acidic residues" evidence="1">
    <location>
        <begin position="282"/>
        <end position="306"/>
    </location>
</feature>
<feature type="signal peptide" evidence="2">
    <location>
        <begin position="1"/>
        <end position="21"/>
    </location>
</feature>
<keyword evidence="5" id="KW-1185">Reference proteome</keyword>
<gene>
    <name evidence="4" type="ORF">DPMN_035052</name>
</gene>
<dbReference type="SUPFAM" id="SSF143437">
    <property type="entry name" value="THUMP domain-like"/>
    <property type="match status" value="1"/>
</dbReference>
<dbReference type="AlphaFoldDB" id="A0A9D4M6K6"/>
<dbReference type="PANTHER" id="PTHR13452:SF10">
    <property type="entry name" value="THUMP DOMAIN-CONTAINING PROTEIN 1"/>
    <property type="match status" value="1"/>
</dbReference>
<sequence length="396" mass="44793">MTVFCCFCLQVSHLIFTMSESKRKRPKSYYKKCAGGGKKFKAVNDLDAGMKGFLVTCNKYERETVREMYNILNEYADTLYGPETATSEKTDDSDDSGEEEEEDIEKALEKERSDILKLAKTERRFQNTNTKFKNLIFIRTALEDPCGLAHHIFTDMMATHTQKARYAQRMIPVDLTCKANMKNIEPAMKIVLTPHFQTAFGVGLRYTSVCKIRNNNSIQRIAILPMIGRLVNEMNPLHRLCHDDSELVVIVEVIRNICCLSVVKDFFTFRKYNFHEVIKTGKSETEGNRDQSKSGKEKSEVMKENSVDELNVPDDGDGREDISDEKPESEHKIEDTAISNLVDVNDKTGDPESQPDVVGIDCKDVENDRPAIEQQLLDGNSNPAVVTTESADADVS</sequence>
<feature type="compositionally biased region" description="Acidic residues" evidence="1">
    <location>
        <begin position="91"/>
        <end position="104"/>
    </location>
</feature>
<evidence type="ECO:0000256" key="2">
    <source>
        <dbReference type="SAM" id="SignalP"/>
    </source>
</evidence>
<feature type="compositionally biased region" description="Polar residues" evidence="1">
    <location>
        <begin position="377"/>
        <end position="390"/>
    </location>
</feature>
<feature type="region of interest" description="Disordered" evidence="1">
    <location>
        <begin position="83"/>
        <end position="105"/>
    </location>
</feature>
<proteinExistence type="predicted"/>
<keyword evidence="2" id="KW-0732">Signal</keyword>
<name>A0A9D4M6K6_DREPO</name>
<feature type="region of interest" description="Disordered" evidence="1">
    <location>
        <begin position="282"/>
        <end position="360"/>
    </location>
</feature>
<dbReference type="Gene3D" id="3.30.2300.10">
    <property type="entry name" value="THUMP superfamily"/>
    <property type="match status" value="1"/>
</dbReference>
<reference evidence="4" key="1">
    <citation type="journal article" date="2019" name="bioRxiv">
        <title>The Genome of the Zebra Mussel, Dreissena polymorpha: A Resource for Invasive Species Research.</title>
        <authorList>
            <person name="McCartney M.A."/>
            <person name="Auch B."/>
            <person name="Kono T."/>
            <person name="Mallez S."/>
            <person name="Zhang Y."/>
            <person name="Obille A."/>
            <person name="Becker A."/>
            <person name="Abrahante J.E."/>
            <person name="Garbe J."/>
            <person name="Badalamenti J.P."/>
            <person name="Herman A."/>
            <person name="Mangelson H."/>
            <person name="Liachko I."/>
            <person name="Sullivan S."/>
            <person name="Sone E.D."/>
            <person name="Koren S."/>
            <person name="Silverstein K.A.T."/>
            <person name="Beckman K.B."/>
            <person name="Gohl D.M."/>
        </authorList>
    </citation>
    <scope>NUCLEOTIDE SEQUENCE</scope>
    <source>
        <strain evidence="4">Duluth1</strain>
        <tissue evidence="4">Whole animal</tissue>
    </source>
</reference>
<dbReference type="PANTHER" id="PTHR13452">
    <property type="entry name" value="THUMP DOMAIN CONTAINING PROTEIN 1-RELATED"/>
    <property type="match status" value="1"/>
</dbReference>
<dbReference type="InterPro" id="IPR040183">
    <property type="entry name" value="THUMPD1-like"/>
</dbReference>
<dbReference type="EMBL" id="JAIWYP010000002">
    <property type="protein sequence ID" value="KAH3871837.1"/>
    <property type="molecule type" value="Genomic_DNA"/>
</dbReference>
<feature type="chain" id="PRO_5038536674" description="THUMP domain-containing protein" evidence="2">
    <location>
        <begin position="22"/>
        <end position="396"/>
    </location>
</feature>
<dbReference type="GO" id="GO:0006400">
    <property type="term" value="P:tRNA modification"/>
    <property type="evidence" value="ECO:0007669"/>
    <property type="project" value="InterPro"/>
</dbReference>
<feature type="region of interest" description="Disordered" evidence="1">
    <location>
        <begin position="377"/>
        <end position="396"/>
    </location>
</feature>
<dbReference type="Pfam" id="PF02926">
    <property type="entry name" value="THUMP"/>
    <property type="match status" value="1"/>
</dbReference>
<protein>
    <recommendedName>
        <fullName evidence="3">THUMP domain-containing protein</fullName>
    </recommendedName>
</protein>
<comment type="caution">
    <text evidence="4">The sequence shown here is derived from an EMBL/GenBank/DDBJ whole genome shotgun (WGS) entry which is preliminary data.</text>
</comment>
<organism evidence="4 5">
    <name type="scientific">Dreissena polymorpha</name>
    <name type="common">Zebra mussel</name>
    <name type="synonym">Mytilus polymorpha</name>
    <dbReference type="NCBI Taxonomy" id="45954"/>
    <lineage>
        <taxon>Eukaryota</taxon>
        <taxon>Metazoa</taxon>
        <taxon>Spiralia</taxon>
        <taxon>Lophotrochozoa</taxon>
        <taxon>Mollusca</taxon>
        <taxon>Bivalvia</taxon>
        <taxon>Autobranchia</taxon>
        <taxon>Heteroconchia</taxon>
        <taxon>Euheterodonta</taxon>
        <taxon>Imparidentia</taxon>
        <taxon>Neoheterodontei</taxon>
        <taxon>Myida</taxon>
        <taxon>Dreissenoidea</taxon>
        <taxon>Dreissenidae</taxon>
        <taxon>Dreissena</taxon>
    </lineage>
</organism>